<protein>
    <submittedName>
        <fullName evidence="2">Uncharacterized protein</fullName>
    </submittedName>
</protein>
<evidence type="ECO:0000313" key="2">
    <source>
        <dbReference type="EMBL" id="GFO31366.1"/>
    </source>
</evidence>
<sequence>MYSSIVQAYKCSGKEWRSLFYAPIRHPQYLPGIPVVSAPVRHRQYPPIRDIEGQCSSPPLPISPTRDIEGQCPSPPSPISPTKDIEGQ</sequence>
<organism evidence="2 3">
    <name type="scientific">Plakobranchus ocellatus</name>
    <dbReference type="NCBI Taxonomy" id="259542"/>
    <lineage>
        <taxon>Eukaryota</taxon>
        <taxon>Metazoa</taxon>
        <taxon>Spiralia</taxon>
        <taxon>Lophotrochozoa</taxon>
        <taxon>Mollusca</taxon>
        <taxon>Gastropoda</taxon>
        <taxon>Heterobranchia</taxon>
        <taxon>Euthyneura</taxon>
        <taxon>Panpulmonata</taxon>
        <taxon>Sacoglossa</taxon>
        <taxon>Placobranchoidea</taxon>
        <taxon>Plakobranchidae</taxon>
        <taxon>Plakobranchus</taxon>
    </lineage>
</organism>
<dbReference type="Proteomes" id="UP000735302">
    <property type="component" value="Unassembled WGS sequence"/>
</dbReference>
<accession>A0AAV4CIR6</accession>
<dbReference type="EMBL" id="BLXT01006392">
    <property type="protein sequence ID" value="GFO31366.1"/>
    <property type="molecule type" value="Genomic_DNA"/>
</dbReference>
<keyword evidence="3" id="KW-1185">Reference proteome</keyword>
<evidence type="ECO:0000313" key="3">
    <source>
        <dbReference type="Proteomes" id="UP000735302"/>
    </source>
</evidence>
<gene>
    <name evidence="2" type="ORF">PoB_005787100</name>
</gene>
<feature type="region of interest" description="Disordered" evidence="1">
    <location>
        <begin position="49"/>
        <end position="88"/>
    </location>
</feature>
<comment type="caution">
    <text evidence="2">The sequence shown here is derived from an EMBL/GenBank/DDBJ whole genome shotgun (WGS) entry which is preliminary data.</text>
</comment>
<reference evidence="2 3" key="1">
    <citation type="journal article" date="2021" name="Elife">
        <title>Chloroplast acquisition without the gene transfer in kleptoplastic sea slugs, Plakobranchus ocellatus.</title>
        <authorList>
            <person name="Maeda T."/>
            <person name="Takahashi S."/>
            <person name="Yoshida T."/>
            <person name="Shimamura S."/>
            <person name="Takaki Y."/>
            <person name="Nagai Y."/>
            <person name="Toyoda A."/>
            <person name="Suzuki Y."/>
            <person name="Arimoto A."/>
            <person name="Ishii H."/>
            <person name="Satoh N."/>
            <person name="Nishiyama T."/>
            <person name="Hasebe M."/>
            <person name="Maruyama T."/>
            <person name="Minagawa J."/>
            <person name="Obokata J."/>
            <person name="Shigenobu S."/>
        </authorList>
    </citation>
    <scope>NUCLEOTIDE SEQUENCE [LARGE SCALE GENOMIC DNA]</scope>
</reference>
<evidence type="ECO:0000256" key="1">
    <source>
        <dbReference type="SAM" id="MobiDB-lite"/>
    </source>
</evidence>
<dbReference type="AlphaFoldDB" id="A0AAV4CIR6"/>
<proteinExistence type="predicted"/>
<name>A0AAV4CIR6_9GAST</name>